<dbReference type="InterPro" id="IPR011234">
    <property type="entry name" value="Fumarylacetoacetase-like_C"/>
</dbReference>
<evidence type="ECO:0000313" key="3">
    <source>
        <dbReference type="EMBL" id="RLL47017.1"/>
    </source>
</evidence>
<dbReference type="OrthoDB" id="9792137at2"/>
<proteinExistence type="predicted"/>
<dbReference type="Pfam" id="PF01557">
    <property type="entry name" value="FAA_hydrolase"/>
    <property type="match status" value="1"/>
</dbReference>
<protein>
    <submittedName>
        <fullName evidence="3">2-keto-4-pentenoate hydratase</fullName>
    </submittedName>
</protein>
<organism evidence="3 4">
    <name type="scientific">Oceanobacillus piezotolerans</name>
    <dbReference type="NCBI Taxonomy" id="2448030"/>
    <lineage>
        <taxon>Bacteria</taxon>
        <taxon>Bacillati</taxon>
        <taxon>Bacillota</taxon>
        <taxon>Bacilli</taxon>
        <taxon>Bacillales</taxon>
        <taxon>Bacillaceae</taxon>
        <taxon>Oceanobacillus</taxon>
    </lineage>
</organism>
<dbReference type="RefSeq" id="WP_121522268.1">
    <property type="nucleotide sequence ID" value="NZ_RCHR01000002.1"/>
</dbReference>
<accession>A0A498DDH4</accession>
<dbReference type="Proteomes" id="UP000270219">
    <property type="component" value="Unassembled WGS sequence"/>
</dbReference>
<sequence>MDIKQTVHLLIEAEKTKKAIEPLTSAATVTKDEAYRIQLEVINYKRRNGAKVVGKKIGLTSKAMQEMLGVNIPDYGHLLDSMIYNEDAVVSLQNTIQPKVEFEIGFVLKDTLKGPGVTIEDVVKATDYVVPAIEIIDSRIKDWKIAFEDTVADNGSSAGAIIGKSKKKLEELDLPNVQMNVYKNGEFIDSAQGSAVMGNPLEAVVWLANEVGVYDISLNPGDIILAGALSKALPIVHGDHFKAEFENLGTVSAIFKN</sequence>
<dbReference type="GO" id="GO:0005737">
    <property type="term" value="C:cytoplasm"/>
    <property type="evidence" value="ECO:0007669"/>
    <property type="project" value="TreeGrafter"/>
</dbReference>
<keyword evidence="4" id="KW-1185">Reference proteome</keyword>
<dbReference type="EMBL" id="RCHR01000002">
    <property type="protein sequence ID" value="RLL47017.1"/>
    <property type="molecule type" value="Genomic_DNA"/>
</dbReference>
<evidence type="ECO:0000259" key="2">
    <source>
        <dbReference type="Pfam" id="PF01557"/>
    </source>
</evidence>
<evidence type="ECO:0000256" key="1">
    <source>
        <dbReference type="ARBA" id="ARBA00023239"/>
    </source>
</evidence>
<dbReference type="PANTHER" id="PTHR30143:SF0">
    <property type="entry name" value="2-KETO-4-PENTENOATE HYDRATASE"/>
    <property type="match status" value="1"/>
</dbReference>
<reference evidence="3 4" key="1">
    <citation type="submission" date="2018-10" db="EMBL/GenBank/DDBJ databases">
        <title>Oceanobacillus sp. YLB-02 draft genome.</title>
        <authorList>
            <person name="Yu L."/>
        </authorList>
    </citation>
    <scope>NUCLEOTIDE SEQUENCE [LARGE SCALE GENOMIC DNA]</scope>
    <source>
        <strain evidence="3 4">YLB-02</strain>
    </source>
</reference>
<keyword evidence="1" id="KW-0456">Lyase</keyword>
<feature type="domain" description="Fumarylacetoacetase-like C-terminal" evidence="2">
    <location>
        <begin position="80"/>
        <end position="252"/>
    </location>
</feature>
<dbReference type="Gene3D" id="3.90.850.10">
    <property type="entry name" value="Fumarylacetoacetase-like, C-terminal domain"/>
    <property type="match status" value="1"/>
</dbReference>
<evidence type="ECO:0000313" key="4">
    <source>
        <dbReference type="Proteomes" id="UP000270219"/>
    </source>
</evidence>
<dbReference type="InterPro" id="IPR050772">
    <property type="entry name" value="Hydratase-Decarb/MhpD_sf"/>
</dbReference>
<dbReference type="AlphaFoldDB" id="A0A498DDH4"/>
<gene>
    <name evidence="3" type="ORF">D8M04_07445</name>
</gene>
<comment type="caution">
    <text evidence="3">The sequence shown here is derived from an EMBL/GenBank/DDBJ whole genome shotgun (WGS) entry which is preliminary data.</text>
</comment>
<name>A0A498DDH4_9BACI</name>
<dbReference type="GO" id="GO:0008684">
    <property type="term" value="F:2-oxopent-4-enoate hydratase activity"/>
    <property type="evidence" value="ECO:0007669"/>
    <property type="project" value="TreeGrafter"/>
</dbReference>
<dbReference type="PANTHER" id="PTHR30143">
    <property type="entry name" value="ACID HYDRATASE"/>
    <property type="match status" value="1"/>
</dbReference>
<dbReference type="SUPFAM" id="SSF56529">
    <property type="entry name" value="FAH"/>
    <property type="match status" value="1"/>
</dbReference>
<dbReference type="InterPro" id="IPR036663">
    <property type="entry name" value="Fumarylacetoacetase_C_sf"/>
</dbReference>